<sequence>MTSPARGGTFRSLGNRNFRLWVGANIISNTGTWMQGTAQTWLVLTQLTHHSAGAVGIVTALQFIPQVLLVTVTGSLADHIDRRKLLIAIQCGMGALALILGIDVVSGLAQLWHVYILAFFLGCGMAFDSPARHSFVSELVSEDAIGNAVAINSTAFQLSRTMGPALAGLLIALVGTGWVFIFNGLSFGTTLIALTRMNVTDLHRQHESDGPRQMRLLDGFRYLRNRPDLVSLMVMLFFLGMLGMNFGVFVSVMSVAVFHKGASDYGLLTSVMAIGSVLGALLAARRDRPRLYHIIGGAFCFGCVMILAALAPSFLLFGAALLVVGLFMQTVNTSGNGFVQLSTDRSMRGRVMAIYLAVMLGGLPIGAPAMGWVADHWGPRIAMIIGGSSGFIAALIGLGYLVRVRGLRLLWEQGRPRIDIRPDPYRPRTMS</sequence>
<dbReference type="InterPro" id="IPR036259">
    <property type="entry name" value="MFS_trans_sf"/>
</dbReference>
<keyword evidence="5 7" id="KW-1133">Transmembrane helix</keyword>
<keyword evidence="10" id="KW-1185">Reference proteome</keyword>
<comment type="subcellular location">
    <subcellularLocation>
        <location evidence="1">Cell membrane</location>
        <topology evidence="1">Multi-pass membrane protein</topology>
    </subcellularLocation>
</comment>
<evidence type="ECO:0000313" key="9">
    <source>
        <dbReference type="EMBL" id="MBT2188882.1"/>
    </source>
</evidence>
<gene>
    <name evidence="9" type="ORF">KK488_18205</name>
</gene>
<feature type="transmembrane region" description="Helical" evidence="7">
    <location>
        <begin position="229"/>
        <end position="259"/>
    </location>
</feature>
<evidence type="ECO:0000259" key="8">
    <source>
        <dbReference type="PROSITE" id="PS50850"/>
    </source>
</evidence>
<evidence type="ECO:0000256" key="7">
    <source>
        <dbReference type="SAM" id="Phobius"/>
    </source>
</evidence>
<dbReference type="GO" id="GO:0005886">
    <property type="term" value="C:plasma membrane"/>
    <property type="evidence" value="ECO:0007669"/>
    <property type="project" value="UniProtKB-SubCell"/>
</dbReference>
<keyword evidence="4 7" id="KW-0812">Transmembrane</keyword>
<evidence type="ECO:0000256" key="6">
    <source>
        <dbReference type="ARBA" id="ARBA00023136"/>
    </source>
</evidence>
<dbReference type="InterPro" id="IPR020846">
    <property type="entry name" value="MFS_dom"/>
</dbReference>
<dbReference type="GO" id="GO:0022857">
    <property type="term" value="F:transmembrane transporter activity"/>
    <property type="evidence" value="ECO:0007669"/>
    <property type="project" value="InterPro"/>
</dbReference>
<proteinExistence type="predicted"/>
<evidence type="ECO:0000313" key="10">
    <source>
        <dbReference type="Proteomes" id="UP001138757"/>
    </source>
</evidence>
<feature type="transmembrane region" description="Helical" evidence="7">
    <location>
        <begin position="351"/>
        <end position="374"/>
    </location>
</feature>
<feature type="transmembrane region" description="Helical" evidence="7">
    <location>
        <begin position="317"/>
        <end position="339"/>
    </location>
</feature>
<evidence type="ECO:0000256" key="5">
    <source>
        <dbReference type="ARBA" id="ARBA00022989"/>
    </source>
</evidence>
<feature type="transmembrane region" description="Helical" evidence="7">
    <location>
        <begin position="52"/>
        <end position="73"/>
    </location>
</feature>
<accession>A0A9X1DET2</accession>
<dbReference type="Pfam" id="PF05977">
    <property type="entry name" value="MFS_3"/>
    <property type="match status" value="1"/>
</dbReference>
<dbReference type="SUPFAM" id="SSF103473">
    <property type="entry name" value="MFS general substrate transporter"/>
    <property type="match status" value="1"/>
</dbReference>
<evidence type="ECO:0000256" key="2">
    <source>
        <dbReference type="ARBA" id="ARBA00022448"/>
    </source>
</evidence>
<dbReference type="PANTHER" id="PTHR23513">
    <property type="entry name" value="INTEGRAL MEMBRANE EFFLUX PROTEIN-RELATED"/>
    <property type="match status" value="1"/>
</dbReference>
<organism evidence="9 10">
    <name type="scientific">Sphingobium nicotianae</name>
    <dbReference type="NCBI Taxonomy" id="2782607"/>
    <lineage>
        <taxon>Bacteria</taxon>
        <taxon>Pseudomonadati</taxon>
        <taxon>Pseudomonadota</taxon>
        <taxon>Alphaproteobacteria</taxon>
        <taxon>Sphingomonadales</taxon>
        <taxon>Sphingomonadaceae</taxon>
        <taxon>Sphingobium</taxon>
    </lineage>
</organism>
<dbReference type="AlphaFoldDB" id="A0A9X1DET2"/>
<dbReference type="Gene3D" id="1.20.1250.20">
    <property type="entry name" value="MFS general substrate transporter like domains"/>
    <property type="match status" value="1"/>
</dbReference>
<feature type="domain" description="Major facilitator superfamily (MFS) profile" evidence="8">
    <location>
        <begin position="9"/>
        <end position="405"/>
    </location>
</feature>
<feature type="transmembrane region" description="Helical" evidence="7">
    <location>
        <begin position="165"/>
        <end position="194"/>
    </location>
</feature>
<keyword evidence="3" id="KW-1003">Cell membrane</keyword>
<keyword evidence="2" id="KW-0813">Transport</keyword>
<dbReference type="InterPro" id="IPR010290">
    <property type="entry name" value="TM_effector"/>
</dbReference>
<keyword evidence="6 7" id="KW-0472">Membrane</keyword>
<dbReference type="EMBL" id="JAHGAW010000013">
    <property type="protein sequence ID" value="MBT2188882.1"/>
    <property type="molecule type" value="Genomic_DNA"/>
</dbReference>
<comment type="caution">
    <text evidence="9">The sequence shown here is derived from an EMBL/GenBank/DDBJ whole genome shotgun (WGS) entry which is preliminary data.</text>
</comment>
<name>A0A9X1DET2_9SPHN</name>
<feature type="transmembrane region" description="Helical" evidence="7">
    <location>
        <begin position="291"/>
        <end position="311"/>
    </location>
</feature>
<protein>
    <submittedName>
        <fullName evidence="9">MFS transporter</fullName>
    </submittedName>
</protein>
<feature type="transmembrane region" description="Helical" evidence="7">
    <location>
        <begin position="380"/>
        <end position="402"/>
    </location>
</feature>
<dbReference type="PROSITE" id="PS50850">
    <property type="entry name" value="MFS"/>
    <property type="match status" value="1"/>
</dbReference>
<evidence type="ECO:0000256" key="4">
    <source>
        <dbReference type="ARBA" id="ARBA00022692"/>
    </source>
</evidence>
<evidence type="ECO:0000256" key="3">
    <source>
        <dbReference type="ARBA" id="ARBA00022475"/>
    </source>
</evidence>
<feature type="transmembrane region" description="Helical" evidence="7">
    <location>
        <begin position="265"/>
        <end position="284"/>
    </location>
</feature>
<reference evidence="9" key="1">
    <citation type="submission" date="2021-05" db="EMBL/GenBank/DDBJ databases">
        <title>Genome of Sphingobium sp. strain.</title>
        <authorList>
            <person name="Fan R."/>
        </authorList>
    </citation>
    <scope>NUCLEOTIDE SEQUENCE</scope>
    <source>
        <strain evidence="9">H33</strain>
    </source>
</reference>
<dbReference type="Proteomes" id="UP001138757">
    <property type="component" value="Unassembled WGS sequence"/>
</dbReference>
<dbReference type="CDD" id="cd06173">
    <property type="entry name" value="MFS_MefA_like"/>
    <property type="match status" value="1"/>
</dbReference>
<dbReference type="PANTHER" id="PTHR23513:SF11">
    <property type="entry name" value="STAPHYLOFERRIN A TRANSPORTER"/>
    <property type="match status" value="1"/>
</dbReference>
<dbReference type="RefSeq" id="WP_214625136.1">
    <property type="nucleotide sequence ID" value="NZ_JAHGAW010000013.1"/>
</dbReference>
<evidence type="ECO:0000256" key="1">
    <source>
        <dbReference type="ARBA" id="ARBA00004651"/>
    </source>
</evidence>